<feature type="domain" description="SAND" evidence="4">
    <location>
        <begin position="73"/>
        <end position="142"/>
    </location>
</feature>
<keyword evidence="6" id="KW-1185">Reference proteome</keyword>
<dbReference type="AlphaFoldDB" id="W2SG57"/>
<feature type="non-terminal residue" evidence="5">
    <location>
        <position position="198"/>
    </location>
</feature>
<proteinExistence type="predicted"/>
<dbReference type="EMBL" id="KI669235">
    <property type="protein sequence ID" value="ETN68609.1"/>
    <property type="molecule type" value="Genomic_DNA"/>
</dbReference>
<keyword evidence="2" id="KW-0804">Transcription</keyword>
<evidence type="ECO:0000256" key="2">
    <source>
        <dbReference type="ARBA" id="ARBA00023163"/>
    </source>
</evidence>
<evidence type="ECO:0000313" key="5">
    <source>
        <dbReference type="EMBL" id="ETN68609.1"/>
    </source>
</evidence>
<dbReference type="OrthoDB" id="5792412at2759"/>
<dbReference type="GO" id="GO:0003677">
    <property type="term" value="F:DNA binding"/>
    <property type="evidence" value="ECO:0007669"/>
    <property type="project" value="UniProtKB-KW"/>
</dbReference>
<sequence>MSEDMKRQSFEVLAAETSTEEGTTNMYGKIIQTLKSRDSSFPPMGVGSGGWFVDDNPQHVGGGLQRNYTDKDVICGSLVAKMHIELFLCPGIHQSCIEYEGEMISPKEFTVRANKDKQKDWKGSIRIGKSNLRSLMEMHSFDFYNHSQFCSAKCQSRNYITHKEKEGDKDRRNNIQAEKATAQISQLCNSRILNSYDL</sequence>
<dbReference type="Gene3D" id="3.10.390.10">
    <property type="entry name" value="SAND domain-like"/>
    <property type="match status" value="1"/>
</dbReference>
<organism evidence="5 6">
    <name type="scientific">Necator americanus</name>
    <name type="common">Human hookworm</name>
    <dbReference type="NCBI Taxonomy" id="51031"/>
    <lineage>
        <taxon>Eukaryota</taxon>
        <taxon>Metazoa</taxon>
        <taxon>Ecdysozoa</taxon>
        <taxon>Nematoda</taxon>
        <taxon>Chromadorea</taxon>
        <taxon>Rhabditida</taxon>
        <taxon>Rhabditina</taxon>
        <taxon>Rhabditomorpha</taxon>
        <taxon>Strongyloidea</taxon>
        <taxon>Ancylostomatidae</taxon>
        <taxon>Bunostominae</taxon>
        <taxon>Necator</taxon>
    </lineage>
</organism>
<gene>
    <name evidence="5" type="ORF">NECAME_15736</name>
</gene>
<evidence type="ECO:0000256" key="3">
    <source>
        <dbReference type="ARBA" id="ARBA00023242"/>
    </source>
</evidence>
<dbReference type="Pfam" id="PF01342">
    <property type="entry name" value="SAND"/>
    <property type="match status" value="1"/>
</dbReference>
<dbReference type="PROSITE" id="PS50864">
    <property type="entry name" value="SAND"/>
    <property type="match status" value="1"/>
</dbReference>
<dbReference type="KEGG" id="nai:NECAME_15736"/>
<dbReference type="SMART" id="SM00258">
    <property type="entry name" value="SAND"/>
    <property type="match status" value="1"/>
</dbReference>
<dbReference type="Proteomes" id="UP000053676">
    <property type="component" value="Unassembled WGS sequence"/>
</dbReference>
<dbReference type="PANTHER" id="PTHR10417:SF4">
    <property type="entry name" value="SAND DOMAIN-CONTAINING PROTEIN-RELATED"/>
    <property type="match status" value="1"/>
</dbReference>
<dbReference type="InterPro" id="IPR000770">
    <property type="entry name" value="SAND_dom"/>
</dbReference>
<reference evidence="6" key="1">
    <citation type="journal article" date="2014" name="Nat. Genet.">
        <title>Genome of the human hookworm Necator americanus.</title>
        <authorList>
            <person name="Tang Y.T."/>
            <person name="Gao X."/>
            <person name="Rosa B.A."/>
            <person name="Abubucker S."/>
            <person name="Hallsworth-Pepin K."/>
            <person name="Martin J."/>
            <person name="Tyagi R."/>
            <person name="Heizer E."/>
            <person name="Zhang X."/>
            <person name="Bhonagiri-Palsikar V."/>
            <person name="Minx P."/>
            <person name="Warren W.C."/>
            <person name="Wang Q."/>
            <person name="Zhan B."/>
            <person name="Hotez P.J."/>
            <person name="Sternberg P.W."/>
            <person name="Dougall A."/>
            <person name="Gaze S.T."/>
            <person name="Mulvenna J."/>
            <person name="Sotillo J."/>
            <person name="Ranganathan S."/>
            <person name="Rabelo E.M."/>
            <person name="Wilson R.K."/>
            <person name="Felgner P.L."/>
            <person name="Bethony J."/>
            <person name="Hawdon J.M."/>
            <person name="Gasser R.B."/>
            <person name="Loukas A."/>
            <person name="Mitreva M."/>
        </authorList>
    </citation>
    <scope>NUCLEOTIDE SEQUENCE [LARGE SCALE GENOMIC DNA]</scope>
</reference>
<evidence type="ECO:0000259" key="4">
    <source>
        <dbReference type="PROSITE" id="PS50864"/>
    </source>
</evidence>
<dbReference type="InterPro" id="IPR010919">
    <property type="entry name" value="SAND-like_dom_sf"/>
</dbReference>
<keyword evidence="3" id="KW-0539">Nucleus</keyword>
<evidence type="ECO:0000256" key="1">
    <source>
        <dbReference type="ARBA" id="ARBA00023015"/>
    </source>
</evidence>
<protein>
    <submittedName>
        <fullName evidence="5">SAND domain protein</fullName>
    </submittedName>
</protein>
<dbReference type="GO" id="GO:0046872">
    <property type="term" value="F:metal ion binding"/>
    <property type="evidence" value="ECO:0007669"/>
    <property type="project" value="UniProtKB-KW"/>
</dbReference>
<dbReference type="SUPFAM" id="SSF63763">
    <property type="entry name" value="SAND domain-like"/>
    <property type="match status" value="1"/>
</dbReference>
<evidence type="ECO:0000313" key="6">
    <source>
        <dbReference type="Proteomes" id="UP000053676"/>
    </source>
</evidence>
<dbReference type="PANTHER" id="PTHR10417">
    <property type="entry name" value="GLUCOCORTICOID MODULATORY ELEMENT-BINDING PROTEIN"/>
    <property type="match status" value="1"/>
</dbReference>
<keyword evidence="1" id="KW-0805">Transcription regulation</keyword>
<accession>W2SG57</accession>
<name>W2SG57_NECAM</name>